<gene>
    <name evidence="2" type="ORF">CesoFtcFv8_015666</name>
</gene>
<evidence type="ECO:0000313" key="2">
    <source>
        <dbReference type="EMBL" id="KAK5889683.1"/>
    </source>
</evidence>
<reference evidence="2 3" key="1">
    <citation type="journal article" date="2023" name="Mol. Biol. Evol.">
        <title>Genomics of Secondarily Temperate Adaptation in the Only Non-Antarctic Icefish.</title>
        <authorList>
            <person name="Rivera-Colon A.G."/>
            <person name="Rayamajhi N."/>
            <person name="Minhas B.F."/>
            <person name="Madrigal G."/>
            <person name="Bilyk K.T."/>
            <person name="Yoon V."/>
            <person name="Hune M."/>
            <person name="Gregory S."/>
            <person name="Cheng C.H.C."/>
            <person name="Catchen J.M."/>
        </authorList>
    </citation>
    <scope>NUCLEOTIDE SEQUENCE [LARGE SCALE GENOMIC DNA]</scope>
    <source>
        <strain evidence="2">JC2023a</strain>
    </source>
</reference>
<dbReference type="AlphaFoldDB" id="A0AAN8BSS6"/>
<dbReference type="Proteomes" id="UP001335648">
    <property type="component" value="Unassembled WGS sequence"/>
</dbReference>
<organism evidence="2 3">
    <name type="scientific">Champsocephalus esox</name>
    <name type="common">pike icefish</name>
    <dbReference type="NCBI Taxonomy" id="159716"/>
    <lineage>
        <taxon>Eukaryota</taxon>
        <taxon>Metazoa</taxon>
        <taxon>Chordata</taxon>
        <taxon>Craniata</taxon>
        <taxon>Vertebrata</taxon>
        <taxon>Euteleostomi</taxon>
        <taxon>Actinopterygii</taxon>
        <taxon>Neopterygii</taxon>
        <taxon>Teleostei</taxon>
        <taxon>Neoteleostei</taxon>
        <taxon>Acanthomorphata</taxon>
        <taxon>Eupercaria</taxon>
        <taxon>Perciformes</taxon>
        <taxon>Notothenioidei</taxon>
        <taxon>Channichthyidae</taxon>
        <taxon>Champsocephalus</taxon>
    </lineage>
</organism>
<name>A0AAN8BSS6_9TELE</name>
<sequence>MNRLLTESTGQITGGDSGQFDAYAFVLESVERRALTPRPQRPERLQQHPLDPKHALTENPNCCHLMDIH</sequence>
<comment type="caution">
    <text evidence="2">The sequence shown here is derived from an EMBL/GenBank/DDBJ whole genome shotgun (WGS) entry which is preliminary data.</text>
</comment>
<proteinExistence type="predicted"/>
<keyword evidence="3" id="KW-1185">Reference proteome</keyword>
<accession>A0AAN8BSS6</accession>
<dbReference type="EMBL" id="JAULUE010002057">
    <property type="protein sequence ID" value="KAK5889683.1"/>
    <property type="molecule type" value="Genomic_DNA"/>
</dbReference>
<evidence type="ECO:0000313" key="3">
    <source>
        <dbReference type="Proteomes" id="UP001335648"/>
    </source>
</evidence>
<feature type="region of interest" description="Disordered" evidence="1">
    <location>
        <begin position="34"/>
        <end position="60"/>
    </location>
</feature>
<feature type="compositionally biased region" description="Basic and acidic residues" evidence="1">
    <location>
        <begin position="34"/>
        <end position="56"/>
    </location>
</feature>
<protein>
    <submittedName>
        <fullName evidence="2">Uncharacterized protein</fullName>
    </submittedName>
</protein>
<evidence type="ECO:0000256" key="1">
    <source>
        <dbReference type="SAM" id="MobiDB-lite"/>
    </source>
</evidence>